<reference evidence="1" key="2">
    <citation type="submission" date="2020-09" db="EMBL/GenBank/DDBJ databases">
        <authorList>
            <person name="Sun Q."/>
            <person name="Zhou Y."/>
        </authorList>
    </citation>
    <scope>NUCLEOTIDE SEQUENCE</scope>
    <source>
        <strain evidence="1">CGMCC 1.12777</strain>
    </source>
</reference>
<sequence>MKVKGIAIILLLTLLISGCSGFGRSILDVIKEKYQMSDTVKSSVDQEDTARLFTTKQSIQEVEQTLRKEIKPDRESKLVNDKQVLVYDDYFVTLTKDEKDPKQTNIEVATYGFVRDNYHPSFFDGLLTYAVLNHLFGINNWANLQRQRCVTSGGCYQGYNKSGTHYKGPGSTPLFRSSLFRGGGPGEGK</sequence>
<keyword evidence="2" id="KW-1185">Reference proteome</keyword>
<name>A0A8J2ZYW8_9BACL</name>
<dbReference type="PROSITE" id="PS51257">
    <property type="entry name" value="PROKAR_LIPOPROTEIN"/>
    <property type="match status" value="1"/>
</dbReference>
<protein>
    <recommendedName>
        <fullName evidence="3">DUF4247 domain-containing protein</fullName>
    </recommendedName>
</protein>
<comment type="caution">
    <text evidence="1">The sequence shown here is derived from an EMBL/GenBank/DDBJ whole genome shotgun (WGS) entry which is preliminary data.</text>
</comment>
<gene>
    <name evidence="1" type="ORF">GCM10007096_35030</name>
</gene>
<evidence type="ECO:0000313" key="2">
    <source>
        <dbReference type="Proteomes" id="UP000656813"/>
    </source>
</evidence>
<dbReference type="Proteomes" id="UP000656813">
    <property type="component" value="Unassembled WGS sequence"/>
</dbReference>
<accession>A0A8J2ZYW8</accession>
<dbReference type="AlphaFoldDB" id="A0A8J2ZYW8"/>
<dbReference type="EMBL" id="BMFV01000034">
    <property type="protein sequence ID" value="GGH86705.1"/>
    <property type="molecule type" value="Genomic_DNA"/>
</dbReference>
<dbReference type="RefSeq" id="WP_188498684.1">
    <property type="nucleotide sequence ID" value="NZ_BMFV01000034.1"/>
</dbReference>
<evidence type="ECO:0000313" key="1">
    <source>
        <dbReference type="EMBL" id="GGH86705.1"/>
    </source>
</evidence>
<reference evidence="1" key="1">
    <citation type="journal article" date="2014" name="Int. J. Syst. Evol. Microbiol.">
        <title>Complete genome sequence of Corynebacterium casei LMG S-19264T (=DSM 44701T), isolated from a smear-ripened cheese.</title>
        <authorList>
            <consortium name="US DOE Joint Genome Institute (JGI-PGF)"/>
            <person name="Walter F."/>
            <person name="Albersmeier A."/>
            <person name="Kalinowski J."/>
            <person name="Ruckert C."/>
        </authorList>
    </citation>
    <scope>NUCLEOTIDE SEQUENCE</scope>
    <source>
        <strain evidence="1">CGMCC 1.12777</strain>
    </source>
</reference>
<dbReference type="InterPro" id="IPR025341">
    <property type="entry name" value="DUF4247"/>
</dbReference>
<evidence type="ECO:0008006" key="3">
    <source>
        <dbReference type="Google" id="ProtNLM"/>
    </source>
</evidence>
<proteinExistence type="predicted"/>
<organism evidence="1 2">
    <name type="scientific">Pullulanibacillus pueri</name>
    <dbReference type="NCBI Taxonomy" id="1437324"/>
    <lineage>
        <taxon>Bacteria</taxon>
        <taxon>Bacillati</taxon>
        <taxon>Bacillota</taxon>
        <taxon>Bacilli</taxon>
        <taxon>Bacillales</taxon>
        <taxon>Sporolactobacillaceae</taxon>
        <taxon>Pullulanibacillus</taxon>
    </lineage>
</organism>
<dbReference type="Pfam" id="PF14042">
    <property type="entry name" value="DUF4247"/>
    <property type="match status" value="1"/>
</dbReference>